<dbReference type="RefSeq" id="WP_059222371.1">
    <property type="nucleotide sequence ID" value="NZ_LMVH01000001.1"/>
</dbReference>
<protein>
    <recommendedName>
        <fullName evidence="1">HTH cro/C1-type domain-containing protein</fullName>
    </recommendedName>
</protein>
<evidence type="ECO:0000259" key="1">
    <source>
        <dbReference type="PROSITE" id="PS50943"/>
    </source>
</evidence>
<gene>
    <name evidence="2" type="ORF">RO03_00610</name>
</gene>
<comment type="caution">
    <text evidence="2">The sequence shown here is derived from an EMBL/GenBank/DDBJ whole genome shotgun (WGS) entry which is preliminary data.</text>
</comment>
<dbReference type="PROSITE" id="PS50943">
    <property type="entry name" value="HTH_CROC1"/>
    <property type="match status" value="1"/>
</dbReference>
<dbReference type="EMBL" id="LMVH01000001">
    <property type="protein sequence ID" value="KUL98076.1"/>
    <property type="molecule type" value="Genomic_DNA"/>
</dbReference>
<dbReference type="Gene3D" id="1.10.260.40">
    <property type="entry name" value="lambda repressor-like DNA-binding domains"/>
    <property type="match status" value="1"/>
</dbReference>
<name>A0A124GCP5_FUSNC</name>
<dbReference type="SUPFAM" id="SSF47413">
    <property type="entry name" value="lambda repressor-like DNA-binding domains"/>
    <property type="match status" value="1"/>
</dbReference>
<dbReference type="OrthoDB" id="1357763at2"/>
<dbReference type="InterPro" id="IPR010982">
    <property type="entry name" value="Lambda_DNA-bd_dom_sf"/>
</dbReference>
<organism evidence="2 3">
    <name type="scientific">Fusobacterium nucleatum subsp. nucleatum</name>
    <dbReference type="NCBI Taxonomy" id="76856"/>
    <lineage>
        <taxon>Bacteria</taxon>
        <taxon>Fusobacteriati</taxon>
        <taxon>Fusobacteriota</taxon>
        <taxon>Fusobacteriia</taxon>
        <taxon>Fusobacteriales</taxon>
        <taxon>Fusobacteriaceae</taxon>
        <taxon>Fusobacterium</taxon>
    </lineage>
</organism>
<dbReference type="Proteomes" id="UP000054800">
    <property type="component" value="Unassembled WGS sequence"/>
</dbReference>
<sequence length="237" mass="27740">MKLNEKEMIELGNFLAEKRKEKGYTLEELRLKLKSRGLIAEKSDIQRIENAERKLPNPILLSHLANIYDFDVVEVYKKIGYLPKTEKNLNYDFDKDDLNYHISENIKEYSLNLIDNNIQEIKIYSSLSMALGDFSDVTNSDEFTISLPINEKNKNNTIIGIKEKEKKITIIKKNSEIKNNEIGVFYFNKNWLIATKKISNRGEVFLIDEKKDCPIYVRESDNFRELGKVICNIEFNN</sequence>
<reference evidence="2 3" key="1">
    <citation type="submission" date="2015-10" db="EMBL/GenBank/DDBJ databases">
        <authorList>
            <person name="Gilbert D.G."/>
        </authorList>
    </citation>
    <scope>NUCLEOTIDE SEQUENCE [LARGE SCALE GENOMIC DNA]</scope>
    <source>
        <strain evidence="2 3">ChDC F311</strain>
    </source>
</reference>
<proteinExistence type="predicted"/>
<accession>A0A124GCP5</accession>
<dbReference type="InterPro" id="IPR001387">
    <property type="entry name" value="Cro/C1-type_HTH"/>
</dbReference>
<evidence type="ECO:0000313" key="3">
    <source>
        <dbReference type="Proteomes" id="UP000054800"/>
    </source>
</evidence>
<dbReference type="AlphaFoldDB" id="A0A124GCP5"/>
<feature type="domain" description="HTH cro/C1-type" evidence="1">
    <location>
        <begin position="15"/>
        <end position="75"/>
    </location>
</feature>
<dbReference type="GO" id="GO:0003677">
    <property type="term" value="F:DNA binding"/>
    <property type="evidence" value="ECO:0007669"/>
    <property type="project" value="InterPro"/>
</dbReference>
<evidence type="ECO:0000313" key="2">
    <source>
        <dbReference type="EMBL" id="KUL98076.1"/>
    </source>
</evidence>